<dbReference type="PANTHER" id="PTHR42637">
    <property type="entry name" value="TRNA-(MS[2]IO[6]A)-HYDROXYLASE"/>
    <property type="match status" value="1"/>
</dbReference>
<dbReference type="PANTHER" id="PTHR42637:SF1">
    <property type="entry name" value="TRNA 2-(METHYLSULFANYL)-N(6)-ISOPENTENYLADENOSINE(37) HYDROXYLASE"/>
    <property type="match status" value="1"/>
</dbReference>
<dbReference type="PIRSF" id="PIRSF020736">
    <property type="entry name" value="MiaE"/>
    <property type="match status" value="1"/>
</dbReference>
<dbReference type="NCBIfam" id="NF047790">
    <property type="entry name" value="tRNAmsioHdxaseMiaE"/>
    <property type="match status" value="1"/>
</dbReference>
<dbReference type="InterPro" id="IPR012347">
    <property type="entry name" value="Ferritin-like"/>
</dbReference>
<dbReference type="InterPro" id="IPR010386">
    <property type="entry name" value="tRNA-Hydrxlase_MiaE"/>
</dbReference>
<evidence type="ECO:0000313" key="1">
    <source>
        <dbReference type="EMBL" id="NMH61266.1"/>
    </source>
</evidence>
<dbReference type="EMBL" id="JAATNW010000008">
    <property type="protein sequence ID" value="NMH61266.1"/>
    <property type="molecule type" value="Genomic_DNA"/>
</dbReference>
<gene>
    <name evidence="1" type="ORF">HCJ96_14640</name>
</gene>
<comment type="caution">
    <text evidence="1">The sequence shown here is derived from an EMBL/GenBank/DDBJ whole genome shotgun (WGS) entry which is preliminary data.</text>
</comment>
<dbReference type="Proteomes" id="UP000709336">
    <property type="component" value="Unassembled WGS sequence"/>
</dbReference>
<dbReference type="InterPro" id="IPR009078">
    <property type="entry name" value="Ferritin-like_SF"/>
</dbReference>
<dbReference type="Pfam" id="PF06175">
    <property type="entry name" value="MiaE"/>
    <property type="match status" value="1"/>
</dbReference>
<proteinExistence type="predicted"/>
<keyword evidence="2" id="KW-1185">Reference proteome</keyword>
<dbReference type="SUPFAM" id="SSF47240">
    <property type="entry name" value="Ferritin-like"/>
    <property type="match status" value="1"/>
</dbReference>
<accession>A0ABX1R6Z4</accession>
<evidence type="ECO:0000313" key="2">
    <source>
        <dbReference type="Proteomes" id="UP000709336"/>
    </source>
</evidence>
<sequence>MLIRRYAVDEVNAAELLAWLKPYEDYVYRQVGDGNFEGKHSGLKKMISANGVHSFGDDLVEKMVLLIKEELHHFQQVLEIMQSRGIAYANVSAGRYARGMRHVRTYEPQALIDKLICGAYIEARSCERFARIAPYLDNELQKFYISLLRSEARHFEDYLALARQVANEDISARVYYFGEVEAALISTPDTDFKFHSGNPIEEAATAMS</sequence>
<organism evidence="1 2">
    <name type="scientific">Alteromonas ponticola</name>
    <dbReference type="NCBI Taxonomy" id="2720613"/>
    <lineage>
        <taxon>Bacteria</taxon>
        <taxon>Pseudomonadati</taxon>
        <taxon>Pseudomonadota</taxon>
        <taxon>Gammaproteobacteria</taxon>
        <taxon>Alteromonadales</taxon>
        <taxon>Alteromonadaceae</taxon>
        <taxon>Alteromonas/Salinimonas group</taxon>
        <taxon>Alteromonas</taxon>
    </lineage>
</organism>
<protein>
    <submittedName>
        <fullName evidence="1">tRNA-(Ms[2]io[6]A)-hydroxylase</fullName>
    </submittedName>
</protein>
<dbReference type="Gene3D" id="1.20.1260.10">
    <property type="match status" value="1"/>
</dbReference>
<reference evidence="1 2" key="1">
    <citation type="submission" date="2020-03" db="EMBL/GenBank/DDBJ databases">
        <title>Alteromonas ponticola sp. nov., isolated from seawater.</title>
        <authorList>
            <person name="Yoon J.-H."/>
            <person name="Kim Y.-O."/>
        </authorList>
    </citation>
    <scope>NUCLEOTIDE SEQUENCE [LARGE SCALE GENOMIC DNA]</scope>
    <source>
        <strain evidence="1 2">MYP5</strain>
    </source>
</reference>
<name>A0ABX1R6Z4_9ALTE</name>